<accession>A0A5C3E6K8</accession>
<feature type="region of interest" description="Disordered" evidence="1">
    <location>
        <begin position="62"/>
        <end position="118"/>
    </location>
</feature>
<keyword evidence="3" id="KW-1185">Reference proteome</keyword>
<gene>
    <name evidence="2" type="ORF">UTRI_02362</name>
</gene>
<evidence type="ECO:0000313" key="3">
    <source>
        <dbReference type="Proteomes" id="UP000324022"/>
    </source>
</evidence>
<protein>
    <submittedName>
        <fullName evidence="2">Uncharacterized protein</fullName>
    </submittedName>
</protein>
<dbReference type="AlphaFoldDB" id="A0A5C3E6K8"/>
<proteinExistence type="predicted"/>
<name>A0A5C3E6K8_9BASI</name>
<evidence type="ECO:0000256" key="1">
    <source>
        <dbReference type="SAM" id="MobiDB-lite"/>
    </source>
</evidence>
<evidence type="ECO:0000313" key="2">
    <source>
        <dbReference type="EMBL" id="SPO26088.1"/>
    </source>
</evidence>
<reference evidence="2 3" key="1">
    <citation type="submission" date="2018-03" db="EMBL/GenBank/DDBJ databases">
        <authorList>
            <person name="Guldener U."/>
        </authorList>
    </citation>
    <scope>NUCLEOTIDE SEQUENCE [LARGE SCALE GENOMIC DNA]</scope>
    <source>
        <strain evidence="2 3">NBRC100155</strain>
    </source>
</reference>
<sequence length="118" mass="12467">MGSTILGGAALAGGAAFAGTAGNIAAHRLFDDRRRAGRRAVVVVVKAGREAEEVVVEAEALTPRRSQNTPARRWHSHVGRCSLADSRDRSTVQSSVPPQYTPQYPPQGSGGFVFPGQK</sequence>
<dbReference type="EMBL" id="OOIN01000013">
    <property type="protein sequence ID" value="SPO26088.1"/>
    <property type="molecule type" value="Genomic_DNA"/>
</dbReference>
<feature type="compositionally biased region" description="Gly residues" evidence="1">
    <location>
        <begin position="108"/>
        <end position="118"/>
    </location>
</feature>
<organism evidence="2 3">
    <name type="scientific">Ustilago trichophora</name>
    <dbReference type="NCBI Taxonomy" id="86804"/>
    <lineage>
        <taxon>Eukaryota</taxon>
        <taxon>Fungi</taxon>
        <taxon>Dikarya</taxon>
        <taxon>Basidiomycota</taxon>
        <taxon>Ustilaginomycotina</taxon>
        <taxon>Ustilaginomycetes</taxon>
        <taxon>Ustilaginales</taxon>
        <taxon>Ustilaginaceae</taxon>
        <taxon>Ustilago</taxon>
    </lineage>
</organism>
<dbReference type="Proteomes" id="UP000324022">
    <property type="component" value="Unassembled WGS sequence"/>
</dbReference>